<protein>
    <recommendedName>
        <fullName evidence="3">Linalool dehydratase/isomerase domain-containing protein</fullName>
    </recommendedName>
</protein>
<accession>A0ABS4I347</accession>
<reference evidence="1 2" key="1">
    <citation type="submission" date="2021-03" db="EMBL/GenBank/DDBJ databases">
        <title>Genomic Encyclopedia of Type Strains, Phase IV (KMG-IV): sequencing the most valuable type-strain genomes for metagenomic binning, comparative biology and taxonomic classification.</title>
        <authorList>
            <person name="Goeker M."/>
        </authorList>
    </citation>
    <scope>NUCLEOTIDE SEQUENCE [LARGE SCALE GENOMIC DNA]</scope>
    <source>
        <strain evidence="1 2">DSM 24950</strain>
    </source>
</reference>
<evidence type="ECO:0000313" key="2">
    <source>
        <dbReference type="Proteomes" id="UP001519344"/>
    </source>
</evidence>
<name>A0ABS4I347_9BACL</name>
<gene>
    <name evidence="1" type="ORF">J2Z65_004574</name>
</gene>
<dbReference type="SUPFAM" id="SSF48208">
    <property type="entry name" value="Six-hairpin glycosidases"/>
    <property type="match status" value="1"/>
</dbReference>
<dbReference type="Pfam" id="PF26099">
    <property type="entry name" value="DUF8034"/>
    <property type="match status" value="1"/>
</dbReference>
<comment type="caution">
    <text evidence="1">The sequence shown here is derived from an EMBL/GenBank/DDBJ whole genome shotgun (WGS) entry which is preliminary data.</text>
</comment>
<organism evidence="1 2">
    <name type="scientific">Paenibacillus aceris</name>
    <dbReference type="NCBI Taxonomy" id="869555"/>
    <lineage>
        <taxon>Bacteria</taxon>
        <taxon>Bacillati</taxon>
        <taxon>Bacillota</taxon>
        <taxon>Bacilli</taxon>
        <taxon>Bacillales</taxon>
        <taxon>Paenibacillaceae</taxon>
        <taxon>Paenibacillus</taxon>
    </lineage>
</organism>
<proteinExistence type="predicted"/>
<dbReference type="RefSeq" id="WP_167058441.1">
    <property type="nucleotide sequence ID" value="NZ_JAAOZR010000018.1"/>
</dbReference>
<evidence type="ECO:0000313" key="1">
    <source>
        <dbReference type="EMBL" id="MBP1965337.1"/>
    </source>
</evidence>
<dbReference type="EMBL" id="JAGGKV010000013">
    <property type="protein sequence ID" value="MBP1965337.1"/>
    <property type="molecule type" value="Genomic_DNA"/>
</dbReference>
<dbReference type="InterPro" id="IPR058347">
    <property type="entry name" value="DUF8034"/>
</dbReference>
<evidence type="ECO:0008006" key="3">
    <source>
        <dbReference type="Google" id="ProtNLM"/>
    </source>
</evidence>
<sequence length="635" mass="73004">MITITANRSWIPTEWALLERKLFTILDEAAVEFVNRYVNEDDTLLWRRDWPGMDGSDDPYEGFMNLALLYVLGGRDELKSISRNIWEGITWQFTQYGQLHREFDGYYDWMHHGEGYLYFYFLGLVEPDSLKNNQRAVNFARMYTGEDKEASNYDAARHLIRSPITGSRGPRHQTTGEDWCTHRGILDNYQAPFEDIPGVDFASGKCPWSDDQVYANIIQKFNERMAKGDVPLNLNATGLITNAFLYTGNPAYKKWVLDYVEAWSDRARKNGGLIPDNVGLTGAIGEYNDGKWWGGYYGWRWPHGYMTIIEPIVNGVMNAVLLSGDTSYLDLARSQMDRIWELGKEQEGKWVVPHKHFDQGWTDYRSPNPNYPIYLWTVSMDQADYSRVERIQMPSFYTDIEVPMYSGGNPVTKKETKHYIANTVPWFHYMQDNSESRNYPERILQANIALVQRQLAKMRSEEGDPHGWITDDFNEGSLSSIHKWQEMCPVYFEGLLQLTLGAPMHISHGGLQHARVRYYDAQKQRPGLPPDVAALVERITNHETVITLIHTGLDESREVVIQAGSFGEHTFTHATWSDQNGEEIGSCEVGDKWLQIKLEPGLGLQLKLRTVRYANSPSYATPWSKPVSLIQGRTQ</sequence>
<keyword evidence="2" id="KW-1185">Reference proteome</keyword>
<dbReference type="Proteomes" id="UP001519344">
    <property type="component" value="Unassembled WGS sequence"/>
</dbReference>
<dbReference type="InterPro" id="IPR008928">
    <property type="entry name" value="6-hairpin_glycosidase_sf"/>
</dbReference>